<keyword evidence="1" id="KW-0732">Signal</keyword>
<protein>
    <submittedName>
        <fullName evidence="3">Uncharacterized protein</fullName>
    </submittedName>
</protein>
<name>A0A261AQC7_CAERE</name>
<gene>
    <name evidence="3" type="ORF">FL82_07202</name>
    <name evidence="2" type="ORF">GCK72_015792</name>
</gene>
<evidence type="ECO:0000256" key="1">
    <source>
        <dbReference type="SAM" id="SignalP"/>
    </source>
</evidence>
<evidence type="ECO:0000313" key="5">
    <source>
        <dbReference type="Proteomes" id="UP000483820"/>
    </source>
</evidence>
<reference evidence="2 5" key="3">
    <citation type="submission" date="2019-12" db="EMBL/GenBank/DDBJ databases">
        <title>Chromosome-level assembly of the Caenorhabditis remanei genome.</title>
        <authorList>
            <person name="Teterina A.A."/>
            <person name="Willis J.H."/>
            <person name="Phillips P.C."/>
        </authorList>
    </citation>
    <scope>NUCLEOTIDE SEQUENCE [LARGE SCALE GENOMIC DNA]</scope>
    <source>
        <strain evidence="2 5">PX506</strain>
        <tissue evidence="2">Whole organism</tissue>
    </source>
</reference>
<dbReference type="EMBL" id="NMWX01000005">
    <property type="protein sequence ID" value="OZG00284.1"/>
    <property type="molecule type" value="Genomic_DNA"/>
</dbReference>
<organism evidence="3 4">
    <name type="scientific">Caenorhabditis remanei</name>
    <name type="common">Caenorhabditis vulgaris</name>
    <dbReference type="NCBI Taxonomy" id="31234"/>
    <lineage>
        <taxon>Eukaryota</taxon>
        <taxon>Metazoa</taxon>
        <taxon>Ecdysozoa</taxon>
        <taxon>Nematoda</taxon>
        <taxon>Chromadorea</taxon>
        <taxon>Rhabditida</taxon>
        <taxon>Rhabditina</taxon>
        <taxon>Rhabditomorpha</taxon>
        <taxon>Rhabditoidea</taxon>
        <taxon>Rhabditidae</taxon>
        <taxon>Peloderinae</taxon>
        <taxon>Caenorhabditis</taxon>
    </lineage>
</organism>
<keyword evidence="4" id="KW-1185">Reference proteome</keyword>
<dbReference type="EMBL" id="WUAV01000004">
    <property type="protein sequence ID" value="KAF1759327.1"/>
    <property type="molecule type" value="Genomic_DNA"/>
</dbReference>
<reference evidence="3" key="2">
    <citation type="submission" date="2017-08" db="EMBL/GenBank/DDBJ databases">
        <authorList>
            <person name="de Groot N.N."/>
        </authorList>
    </citation>
    <scope>NUCLEOTIDE SEQUENCE [LARGE SCALE GENOMIC DNA]</scope>
    <source>
        <strain evidence="3">PX439</strain>
    </source>
</reference>
<evidence type="ECO:0000313" key="2">
    <source>
        <dbReference type="EMBL" id="KAF1759327.1"/>
    </source>
</evidence>
<dbReference type="Proteomes" id="UP000483820">
    <property type="component" value="Chromosome IV"/>
</dbReference>
<comment type="caution">
    <text evidence="3">The sequence shown here is derived from an EMBL/GenBank/DDBJ whole genome shotgun (WGS) entry which is preliminary data.</text>
</comment>
<feature type="non-terminal residue" evidence="3">
    <location>
        <position position="1"/>
    </location>
</feature>
<evidence type="ECO:0000313" key="3">
    <source>
        <dbReference type="EMBL" id="OZG00284.1"/>
    </source>
</evidence>
<feature type="chain" id="PRO_5044571738" evidence="1">
    <location>
        <begin position="26"/>
        <end position="89"/>
    </location>
</feature>
<sequence length="89" mass="9998">MKCSVLVVAFLLVTVSTVIIRQVDGQRRLPSVGGNNYYEWLMRAQHGGLGSQNPIVSSRSPKLDRNCFFSPVQCMFDTSSTDNLNSFRR</sequence>
<proteinExistence type="predicted"/>
<feature type="signal peptide" evidence="1">
    <location>
        <begin position="1"/>
        <end position="25"/>
    </location>
</feature>
<dbReference type="AlphaFoldDB" id="A0A261AQC7"/>
<evidence type="ECO:0000313" key="4">
    <source>
        <dbReference type="Proteomes" id="UP000216624"/>
    </source>
</evidence>
<dbReference type="Proteomes" id="UP000216624">
    <property type="component" value="Unassembled WGS sequence"/>
</dbReference>
<accession>A0A261AQC7</accession>
<reference evidence="4" key="1">
    <citation type="submission" date="2017-08" db="EMBL/GenBank/DDBJ databases">
        <authorList>
            <person name="Fierst J.L."/>
        </authorList>
    </citation>
    <scope>NUCLEOTIDE SEQUENCE [LARGE SCALE GENOMIC DNA]</scope>
    <source>
        <strain evidence="4">PX439</strain>
    </source>
</reference>